<sequence>MSLPSDTDKSWNFDVSSFMVLLGEGQELTLRQMRRSYLECLSAAPVAGLQSYLHSSFQLAEALGPDNISIQGVKKAPLRNQRTANLISAKKMLRNGYIKRYRIKPRQKKTSDDNRNDNKRSQMPIVLETFWVILTWVVLGAIFFVLSWCNAAGHTSWKGIVPCFRMKRCTNTPTKPDEEDQIVILGPRNSCVVFEGTRRDVNKWSGLGVELGPGARGSFIGVLMWGISLVLLIAIFAIVPNGTTWDQVAWITLNILGQMNVLVCQWLNVEGSLTWLEEIHPGLGEVVKTRTDVYGYLLEEFGNGEWVDEMELLPKTELRRRWRHEWATNSHADVKLLYDCYAKEMQVTSHNEGL</sequence>
<proteinExistence type="predicted"/>
<feature type="transmembrane region" description="Helical" evidence="1">
    <location>
        <begin position="219"/>
        <end position="239"/>
    </location>
</feature>
<evidence type="ECO:0000313" key="3">
    <source>
        <dbReference type="Proteomes" id="UP000701801"/>
    </source>
</evidence>
<keyword evidence="3" id="KW-1185">Reference proteome</keyword>
<keyword evidence="1" id="KW-0472">Membrane</keyword>
<dbReference type="AlphaFoldDB" id="A0A9N9LR73"/>
<reference evidence="2" key="1">
    <citation type="submission" date="2021-07" db="EMBL/GenBank/DDBJ databases">
        <authorList>
            <person name="Durling M."/>
        </authorList>
    </citation>
    <scope>NUCLEOTIDE SEQUENCE</scope>
</reference>
<keyword evidence="1" id="KW-0812">Transmembrane</keyword>
<dbReference type="OrthoDB" id="3673893at2759"/>
<name>A0A9N9LR73_9HELO</name>
<evidence type="ECO:0000256" key="1">
    <source>
        <dbReference type="SAM" id="Phobius"/>
    </source>
</evidence>
<comment type="caution">
    <text evidence="2">The sequence shown here is derived from an EMBL/GenBank/DDBJ whole genome shotgun (WGS) entry which is preliminary data.</text>
</comment>
<feature type="transmembrane region" description="Helical" evidence="1">
    <location>
        <begin position="125"/>
        <end position="148"/>
    </location>
</feature>
<accession>A0A9N9LR73</accession>
<keyword evidence="1" id="KW-1133">Transmembrane helix</keyword>
<dbReference type="Proteomes" id="UP000701801">
    <property type="component" value="Unassembled WGS sequence"/>
</dbReference>
<dbReference type="EMBL" id="CAJVRM010000229">
    <property type="protein sequence ID" value="CAG8977680.1"/>
    <property type="molecule type" value="Genomic_DNA"/>
</dbReference>
<organism evidence="2 3">
    <name type="scientific">Hymenoscyphus albidus</name>
    <dbReference type="NCBI Taxonomy" id="595503"/>
    <lineage>
        <taxon>Eukaryota</taxon>
        <taxon>Fungi</taxon>
        <taxon>Dikarya</taxon>
        <taxon>Ascomycota</taxon>
        <taxon>Pezizomycotina</taxon>
        <taxon>Leotiomycetes</taxon>
        <taxon>Helotiales</taxon>
        <taxon>Helotiaceae</taxon>
        <taxon>Hymenoscyphus</taxon>
    </lineage>
</organism>
<evidence type="ECO:0000313" key="2">
    <source>
        <dbReference type="EMBL" id="CAG8977680.1"/>
    </source>
</evidence>
<protein>
    <submittedName>
        <fullName evidence="2">Uncharacterized protein</fullName>
    </submittedName>
</protein>
<gene>
    <name evidence="2" type="ORF">HYALB_00009625</name>
</gene>